<reference evidence="13 14" key="1">
    <citation type="submission" date="2021-01" db="EMBL/GenBank/DDBJ databases">
        <title>Belnapia mucosa sp. nov. and Belnapia arida sp. nov., isolated from the Tabernas Desert (Almeria, Spain).</title>
        <authorList>
            <person name="Molina-Menor E."/>
            <person name="Vidal-Verdu A."/>
            <person name="Calonge A."/>
            <person name="Satari L."/>
            <person name="Pereto J."/>
            <person name="Porcar M."/>
        </authorList>
    </citation>
    <scope>NUCLEOTIDE SEQUENCE [LARGE SCALE GENOMIC DNA]</scope>
    <source>
        <strain evidence="13 14">T18</strain>
    </source>
</reference>
<dbReference type="SUPFAM" id="SSF52540">
    <property type="entry name" value="P-loop containing nucleoside triphosphate hydrolases"/>
    <property type="match status" value="1"/>
</dbReference>
<sequence>MGGCCHTVRHARCPLSAGAGARRRALRQEPAGRGAGRVLAVALDLCRHRRGLRCRNGGADRRAPGAKAGGVGDAGCAARPAGGAGGRAGRAAGAGRLPDALAQQPAAGGARAGGGGGAVGGGAGAASGVGGAGVERGGLRDRAGDAAWAALPRCAGAAQPADGGAGGPGGAGGGRHSGRDQGRRGVSGIDPEEAARHRAKMARRKAVQDAEVAGKAIAEKGLLIVHTGPGKGKSTAAFGLALRMLGRGGRVGVVQFIKGAWDSGERAALESFGERVVWHSMGEGFTWETQDLARDIAAAERAWGMARAMLADPGFDLLVLDELNIALRYGYLPLEAVVAELVGRREGLHVVVTGRNAKPELVAAADLVTEMGAVKHHFAAGVKAQRGIEF</sequence>
<dbReference type="NCBIfam" id="NF004637">
    <property type="entry name" value="PRK05986.1"/>
    <property type="match status" value="1"/>
</dbReference>
<dbReference type="InterPro" id="IPR025826">
    <property type="entry name" value="Co_AT_N_dom"/>
</dbReference>
<evidence type="ECO:0000256" key="4">
    <source>
        <dbReference type="ARBA" id="ARBA00023244"/>
    </source>
</evidence>
<evidence type="ECO:0000256" key="6">
    <source>
        <dbReference type="ARBA" id="ARBA00031529"/>
    </source>
</evidence>
<accession>A0ABS1U0P8</accession>
<keyword evidence="14" id="KW-1185">Reference proteome</keyword>
<dbReference type="CDD" id="cd00561">
    <property type="entry name" value="CobA_ACA"/>
    <property type="match status" value="1"/>
</dbReference>
<dbReference type="InterPro" id="IPR003724">
    <property type="entry name" value="CblAdoTrfase_CobA"/>
</dbReference>
<feature type="compositionally biased region" description="Gly residues" evidence="11">
    <location>
        <begin position="163"/>
        <end position="175"/>
    </location>
</feature>
<evidence type="ECO:0000313" key="14">
    <source>
        <dbReference type="Proteomes" id="UP000660885"/>
    </source>
</evidence>
<keyword evidence="4" id="KW-0627">Porphyrin biosynthesis</keyword>
<dbReference type="PANTHER" id="PTHR46638:SF1">
    <property type="entry name" value="CORRINOID ADENOSYLTRANSFERASE"/>
    <property type="match status" value="1"/>
</dbReference>
<dbReference type="Proteomes" id="UP000660885">
    <property type="component" value="Unassembled WGS sequence"/>
</dbReference>
<dbReference type="Pfam" id="PF12557">
    <property type="entry name" value="Co_AT_N"/>
    <property type="match status" value="1"/>
</dbReference>
<feature type="domain" description="Cob(I)alamin adenosyltransferase N-terminal" evidence="12">
    <location>
        <begin position="191"/>
        <end position="212"/>
    </location>
</feature>
<dbReference type="PANTHER" id="PTHR46638">
    <property type="entry name" value="CORRINOID ADENOSYLTRANSFERASE"/>
    <property type="match status" value="1"/>
</dbReference>
<evidence type="ECO:0000256" key="1">
    <source>
        <dbReference type="ARBA" id="ARBA00005121"/>
    </source>
</evidence>
<dbReference type="NCBIfam" id="TIGR00708">
    <property type="entry name" value="cobA"/>
    <property type="match status" value="1"/>
</dbReference>
<keyword evidence="13" id="KW-0808">Transferase</keyword>
<evidence type="ECO:0000256" key="5">
    <source>
        <dbReference type="ARBA" id="ARBA00024929"/>
    </source>
</evidence>
<feature type="region of interest" description="Disordered" evidence="11">
    <location>
        <begin position="102"/>
        <end position="131"/>
    </location>
</feature>
<evidence type="ECO:0000256" key="3">
    <source>
        <dbReference type="ARBA" id="ARBA00012454"/>
    </source>
</evidence>
<name>A0ABS1U0P8_9PROT</name>
<comment type="catalytic activity">
    <reaction evidence="9">
        <text>2 cob(II)yrinate a,c diamide + reduced [electron-transfer flavoprotein] + 2 ATP = 2 adenosylcob(III)yrinate a,c-diamide + 2 triphosphate + oxidized [electron-transfer flavoprotein] + 3 H(+)</text>
        <dbReference type="Rhea" id="RHEA:11528"/>
        <dbReference type="Rhea" id="RHEA-COMP:10685"/>
        <dbReference type="Rhea" id="RHEA-COMP:10686"/>
        <dbReference type="ChEBI" id="CHEBI:15378"/>
        <dbReference type="ChEBI" id="CHEBI:18036"/>
        <dbReference type="ChEBI" id="CHEBI:30616"/>
        <dbReference type="ChEBI" id="CHEBI:57692"/>
        <dbReference type="ChEBI" id="CHEBI:58307"/>
        <dbReference type="ChEBI" id="CHEBI:58503"/>
        <dbReference type="ChEBI" id="CHEBI:58537"/>
        <dbReference type="EC" id="2.5.1.17"/>
    </reaction>
</comment>
<evidence type="ECO:0000259" key="12">
    <source>
        <dbReference type="Pfam" id="PF12557"/>
    </source>
</evidence>
<protein>
    <recommendedName>
        <fullName evidence="3">corrinoid adenosyltransferase</fullName>
        <ecNumber evidence="3">2.5.1.17</ecNumber>
    </recommendedName>
    <alternativeName>
        <fullName evidence="6">Cob(II)alamin adenosyltransferase</fullName>
    </alternativeName>
    <alternativeName>
        <fullName evidence="8">Cob(II)yrinic acid a,c-diamide adenosyltransferase</fullName>
    </alternativeName>
    <alternativeName>
        <fullName evidence="7">Cobinamide/cobalamin adenosyltransferase</fullName>
    </alternativeName>
</protein>
<dbReference type="Pfam" id="PF02572">
    <property type="entry name" value="CobA_CobO_BtuR"/>
    <property type="match status" value="1"/>
</dbReference>
<dbReference type="Gene3D" id="3.40.50.300">
    <property type="entry name" value="P-loop containing nucleotide triphosphate hydrolases"/>
    <property type="match status" value="1"/>
</dbReference>
<feature type="compositionally biased region" description="Gly residues" evidence="11">
    <location>
        <begin position="110"/>
        <end position="131"/>
    </location>
</feature>
<evidence type="ECO:0000256" key="11">
    <source>
        <dbReference type="SAM" id="MobiDB-lite"/>
    </source>
</evidence>
<evidence type="ECO:0000256" key="8">
    <source>
        <dbReference type="ARBA" id="ARBA00033354"/>
    </source>
</evidence>
<proteinExistence type="inferred from homology"/>
<dbReference type="GO" id="GO:0008817">
    <property type="term" value="F:corrinoid adenosyltransferase activity"/>
    <property type="evidence" value="ECO:0007669"/>
    <property type="project" value="UniProtKB-EC"/>
</dbReference>
<evidence type="ECO:0000256" key="7">
    <source>
        <dbReference type="ARBA" id="ARBA00033334"/>
    </source>
</evidence>
<dbReference type="InterPro" id="IPR027417">
    <property type="entry name" value="P-loop_NTPase"/>
</dbReference>
<evidence type="ECO:0000256" key="9">
    <source>
        <dbReference type="ARBA" id="ARBA00048555"/>
    </source>
</evidence>
<evidence type="ECO:0000313" key="13">
    <source>
        <dbReference type="EMBL" id="MBL6078252.1"/>
    </source>
</evidence>
<dbReference type="EMBL" id="JAETWB010000002">
    <property type="protein sequence ID" value="MBL6078252.1"/>
    <property type="molecule type" value="Genomic_DNA"/>
</dbReference>
<organism evidence="13 14">
    <name type="scientific">Belnapia arida</name>
    <dbReference type="NCBI Taxonomy" id="2804533"/>
    <lineage>
        <taxon>Bacteria</taxon>
        <taxon>Pseudomonadati</taxon>
        <taxon>Pseudomonadota</taxon>
        <taxon>Alphaproteobacteria</taxon>
        <taxon>Acetobacterales</taxon>
        <taxon>Roseomonadaceae</taxon>
        <taxon>Belnapia</taxon>
    </lineage>
</organism>
<feature type="region of interest" description="Disordered" evidence="11">
    <location>
        <begin position="158"/>
        <end position="201"/>
    </location>
</feature>
<gene>
    <name evidence="13" type="primary">cobO</name>
    <name evidence="13" type="ORF">JMJ56_09570</name>
</gene>
<comment type="pathway">
    <text evidence="1">Cofactor biosynthesis; adenosylcobalamin biosynthesis; adenosylcobalamin from cob(II)yrinate a,c-diamide: step 2/7.</text>
</comment>
<dbReference type="EC" id="2.5.1.17" evidence="3"/>
<comment type="function">
    <text evidence="5">Required for both de novo synthesis of the corrin ring for the assimilation of exogenous corrinoids. Participates in the adenosylation of a variety of incomplete and complete corrinoids.</text>
</comment>
<evidence type="ECO:0000256" key="2">
    <source>
        <dbReference type="ARBA" id="ARBA00007487"/>
    </source>
</evidence>
<comment type="caution">
    <text evidence="13">The sequence shown here is derived from an EMBL/GenBank/DDBJ whole genome shotgun (WGS) entry which is preliminary data.</text>
</comment>
<comment type="catalytic activity">
    <reaction evidence="10">
        <text>2 cob(II)alamin + reduced [electron-transfer flavoprotein] + 2 ATP = 2 adenosylcob(III)alamin + 2 triphosphate + oxidized [electron-transfer flavoprotein] + 3 H(+)</text>
        <dbReference type="Rhea" id="RHEA:28671"/>
        <dbReference type="Rhea" id="RHEA-COMP:10685"/>
        <dbReference type="Rhea" id="RHEA-COMP:10686"/>
        <dbReference type="ChEBI" id="CHEBI:15378"/>
        <dbReference type="ChEBI" id="CHEBI:16304"/>
        <dbReference type="ChEBI" id="CHEBI:18036"/>
        <dbReference type="ChEBI" id="CHEBI:18408"/>
        <dbReference type="ChEBI" id="CHEBI:30616"/>
        <dbReference type="ChEBI" id="CHEBI:57692"/>
        <dbReference type="ChEBI" id="CHEBI:58307"/>
        <dbReference type="EC" id="2.5.1.17"/>
    </reaction>
</comment>
<comment type="similarity">
    <text evidence="2">Belongs to the Cob(I)alamin adenosyltransferase family.</text>
</comment>
<evidence type="ECO:0000256" key="10">
    <source>
        <dbReference type="ARBA" id="ARBA00048692"/>
    </source>
</evidence>